<dbReference type="RefSeq" id="WP_169654930.1">
    <property type="nucleotide sequence ID" value="NZ_JABANE010000006.1"/>
</dbReference>
<sequence length="345" mass="39675">MINEIRIESKTPYLLDNDSLLETSGEYNFTFQNTQGCDSLVKVDFYRMNEAIQTEDCSLAPQVEEGFYAVTYNDESPFYKFIAEENGLLTISTCGLTEEETRIDIYKDCNLFVGFNEYACDDQSSITVPLTKGDSILFQMIEHEVYEDYIFEVSFIDDCYAQSTQYLDTSFGNDCASALEITEGYHRVRDENTSPWYRYTAKEAGTLKISTCEISDEDTFIEVYRNCVLDYIIDDKCWINFNTEIDLEKDEAITFHLSDRFDPDDYVFEVSFDRGCPEAESILISGTKQVTSEKQWLEFKTEPDQWINIISPSTNNFEVYSSTCFDSLIGTSSISNDTVSLQIIQ</sequence>
<protein>
    <submittedName>
        <fullName evidence="1">Uncharacterized protein</fullName>
    </submittedName>
</protein>
<name>A0A7X9P211_9BACT</name>
<organism evidence="1 2">
    <name type="scientific">Flammeovirga aprica JL-4</name>
    <dbReference type="NCBI Taxonomy" id="694437"/>
    <lineage>
        <taxon>Bacteria</taxon>
        <taxon>Pseudomonadati</taxon>
        <taxon>Bacteroidota</taxon>
        <taxon>Cytophagia</taxon>
        <taxon>Cytophagales</taxon>
        <taxon>Flammeovirgaceae</taxon>
        <taxon>Flammeovirga</taxon>
    </lineage>
</organism>
<gene>
    <name evidence="1" type="ORF">HHU12_03165</name>
</gene>
<proteinExistence type="predicted"/>
<dbReference type="EMBL" id="JABANE010000006">
    <property type="protein sequence ID" value="NME66957.1"/>
    <property type="molecule type" value="Genomic_DNA"/>
</dbReference>
<keyword evidence="2" id="KW-1185">Reference proteome</keyword>
<comment type="caution">
    <text evidence="1">The sequence shown here is derived from an EMBL/GenBank/DDBJ whole genome shotgun (WGS) entry which is preliminary data.</text>
</comment>
<evidence type="ECO:0000313" key="2">
    <source>
        <dbReference type="Proteomes" id="UP000576082"/>
    </source>
</evidence>
<reference evidence="1 2" key="1">
    <citation type="submission" date="2020-04" db="EMBL/GenBank/DDBJ databases">
        <title>Flammeovirga sp. SR4, a novel species isolated from seawater.</title>
        <authorList>
            <person name="Wang X."/>
        </authorList>
    </citation>
    <scope>NUCLEOTIDE SEQUENCE [LARGE SCALE GENOMIC DNA]</scope>
    <source>
        <strain evidence="1 2">ATCC 23126</strain>
    </source>
</reference>
<dbReference type="Proteomes" id="UP000576082">
    <property type="component" value="Unassembled WGS sequence"/>
</dbReference>
<accession>A0A7X9P211</accession>
<dbReference type="AlphaFoldDB" id="A0A7X9P211"/>
<evidence type="ECO:0000313" key="1">
    <source>
        <dbReference type="EMBL" id="NME66957.1"/>
    </source>
</evidence>